<evidence type="ECO:0000256" key="1">
    <source>
        <dbReference type="SAM" id="MobiDB-lite"/>
    </source>
</evidence>
<evidence type="ECO:0000313" key="2">
    <source>
        <dbReference type="EMBL" id="GBP76139.1"/>
    </source>
</evidence>
<dbReference type="Proteomes" id="UP000299102">
    <property type="component" value="Unassembled WGS sequence"/>
</dbReference>
<sequence length="165" mass="17499">MPSSALAVNPGPARPRPGIESPPEILSRNMQTVHSPTTKAPLFLAGAAAAFGARPEWTAQAAAFGRRCATASSSYGVFSKYRKYSARCHESDINGTLREWFRFAAASAAADSGATSNMSARRVMRGHCGPHLATPVFDAAKGGRPSRVITLAPGRARHHVCRLIV</sequence>
<gene>
    <name evidence="2" type="ORF">EVAR_52881_1</name>
</gene>
<evidence type="ECO:0000313" key="3">
    <source>
        <dbReference type="Proteomes" id="UP000299102"/>
    </source>
</evidence>
<protein>
    <submittedName>
        <fullName evidence="2">Uncharacterized protein</fullName>
    </submittedName>
</protein>
<name>A0A4C1YNB5_EUMVA</name>
<keyword evidence="3" id="KW-1185">Reference proteome</keyword>
<organism evidence="2 3">
    <name type="scientific">Eumeta variegata</name>
    <name type="common">Bagworm moth</name>
    <name type="synonym">Eumeta japonica</name>
    <dbReference type="NCBI Taxonomy" id="151549"/>
    <lineage>
        <taxon>Eukaryota</taxon>
        <taxon>Metazoa</taxon>
        <taxon>Ecdysozoa</taxon>
        <taxon>Arthropoda</taxon>
        <taxon>Hexapoda</taxon>
        <taxon>Insecta</taxon>
        <taxon>Pterygota</taxon>
        <taxon>Neoptera</taxon>
        <taxon>Endopterygota</taxon>
        <taxon>Lepidoptera</taxon>
        <taxon>Glossata</taxon>
        <taxon>Ditrysia</taxon>
        <taxon>Tineoidea</taxon>
        <taxon>Psychidae</taxon>
        <taxon>Oiketicinae</taxon>
        <taxon>Eumeta</taxon>
    </lineage>
</organism>
<dbReference type="EMBL" id="BGZK01001277">
    <property type="protein sequence ID" value="GBP76139.1"/>
    <property type="molecule type" value="Genomic_DNA"/>
</dbReference>
<comment type="caution">
    <text evidence="2">The sequence shown here is derived from an EMBL/GenBank/DDBJ whole genome shotgun (WGS) entry which is preliminary data.</text>
</comment>
<accession>A0A4C1YNB5</accession>
<proteinExistence type="predicted"/>
<feature type="region of interest" description="Disordered" evidence="1">
    <location>
        <begin position="1"/>
        <end position="22"/>
    </location>
</feature>
<reference evidence="2 3" key="1">
    <citation type="journal article" date="2019" name="Commun. Biol.">
        <title>The bagworm genome reveals a unique fibroin gene that provides high tensile strength.</title>
        <authorList>
            <person name="Kono N."/>
            <person name="Nakamura H."/>
            <person name="Ohtoshi R."/>
            <person name="Tomita M."/>
            <person name="Numata K."/>
            <person name="Arakawa K."/>
        </authorList>
    </citation>
    <scope>NUCLEOTIDE SEQUENCE [LARGE SCALE GENOMIC DNA]</scope>
</reference>
<dbReference type="AlphaFoldDB" id="A0A4C1YNB5"/>